<dbReference type="STRING" id="4795.A0A225X2C5"/>
<organism evidence="2 3">
    <name type="scientific">Phytophthora megakarya</name>
    <dbReference type="NCBI Taxonomy" id="4795"/>
    <lineage>
        <taxon>Eukaryota</taxon>
        <taxon>Sar</taxon>
        <taxon>Stramenopiles</taxon>
        <taxon>Oomycota</taxon>
        <taxon>Peronosporomycetes</taxon>
        <taxon>Peronosporales</taxon>
        <taxon>Peronosporaceae</taxon>
        <taxon>Phytophthora</taxon>
    </lineage>
</organism>
<evidence type="ECO:0000313" key="2">
    <source>
        <dbReference type="EMBL" id="OWZ23822.1"/>
    </source>
</evidence>
<gene>
    <name evidence="2" type="ORF">PHMEG_0001232</name>
</gene>
<dbReference type="AlphaFoldDB" id="A0A225X2C5"/>
<dbReference type="OrthoDB" id="91394at2759"/>
<sequence>MKTAEIVKILYKDPTPTERTCTICSEVVKQQKQAGYKNLITHLRSHHPGFEAVAKECMKKDCPPLSTMFVHKDAADTYGWVTLVALKNFPFSHVEDPIIRSAVCYKSMGEKTLIKRMSSLVEVVDLKISNELSGEKFTLVFDGFTDSAEHAIAIFAATRKGVRFLAFSPFQDESSMTAAEHIDFLDMVLSQYGMHLSDMVVIVADNMETNKAISRRVEVPFIGCAAHRFNLALKTVKRIAKLKAIGCDNKPVPLHELRWSGCYRMLQRFEDFRPYLHHFRDDCAVDRDLPDDVSEDDIRRVAFVDLIRSVSEQRKIAGLLDEMTAFDVITGKLQRNDMTVATVRDIFDIVLDDYDGMEKYLAPDADIVESGVFESGLAKIQAGVATSFMRNERKALHRLTTTDPDQSPTAPVEKVTARSKRKRAADALDEKLKKKSRRRRGPQSKFIDATWIPATSVIAERFFSAVKSTVGYLRKRLSHENLEMIMYLKLNWDLVTLADVSKAIERAKHISDAVLV</sequence>
<accession>A0A225X2C5</accession>
<feature type="region of interest" description="Disordered" evidence="1">
    <location>
        <begin position="398"/>
        <end position="441"/>
    </location>
</feature>
<keyword evidence="3" id="KW-1185">Reference proteome</keyword>
<evidence type="ECO:0008006" key="4">
    <source>
        <dbReference type="Google" id="ProtNLM"/>
    </source>
</evidence>
<dbReference type="InterPro" id="IPR012337">
    <property type="entry name" value="RNaseH-like_sf"/>
</dbReference>
<reference evidence="3" key="1">
    <citation type="submission" date="2017-03" db="EMBL/GenBank/DDBJ databases">
        <title>Phytopthora megakarya and P. palmivora, two closely related causual agents of cacao black pod achieved similar genome size and gene model numbers by different mechanisms.</title>
        <authorList>
            <person name="Ali S."/>
            <person name="Shao J."/>
            <person name="Larry D.J."/>
            <person name="Kronmiller B."/>
            <person name="Shen D."/>
            <person name="Strem M.D."/>
            <person name="Melnick R.L."/>
            <person name="Guiltinan M.J."/>
            <person name="Tyler B.M."/>
            <person name="Meinhardt L.W."/>
            <person name="Bailey B.A."/>
        </authorList>
    </citation>
    <scope>NUCLEOTIDE SEQUENCE [LARGE SCALE GENOMIC DNA]</scope>
    <source>
        <strain evidence="3">zdho120</strain>
    </source>
</reference>
<evidence type="ECO:0000313" key="3">
    <source>
        <dbReference type="Proteomes" id="UP000198211"/>
    </source>
</evidence>
<dbReference type="EMBL" id="NBNE01000042">
    <property type="protein sequence ID" value="OWZ23822.1"/>
    <property type="molecule type" value="Genomic_DNA"/>
</dbReference>
<comment type="caution">
    <text evidence="2">The sequence shown here is derived from an EMBL/GenBank/DDBJ whole genome shotgun (WGS) entry which is preliminary data.</text>
</comment>
<dbReference type="PANTHER" id="PTHR40866">
    <property type="entry name" value="BED-TYPE DOMAIN-CONTAINING PROTEIN"/>
    <property type="match status" value="1"/>
</dbReference>
<dbReference type="Proteomes" id="UP000198211">
    <property type="component" value="Unassembled WGS sequence"/>
</dbReference>
<dbReference type="SUPFAM" id="SSF53098">
    <property type="entry name" value="Ribonuclease H-like"/>
    <property type="match status" value="1"/>
</dbReference>
<feature type="compositionally biased region" description="Polar residues" evidence="1">
    <location>
        <begin position="399"/>
        <end position="409"/>
    </location>
</feature>
<protein>
    <recommendedName>
        <fullName evidence="4">BED-type domain-containing protein</fullName>
    </recommendedName>
</protein>
<dbReference type="PANTHER" id="PTHR40866:SF1">
    <property type="entry name" value="BED-TYPE DOMAIN-CONTAINING PROTEIN"/>
    <property type="match status" value="1"/>
</dbReference>
<name>A0A225X2C5_9STRA</name>
<proteinExistence type="predicted"/>
<evidence type="ECO:0000256" key="1">
    <source>
        <dbReference type="SAM" id="MobiDB-lite"/>
    </source>
</evidence>